<feature type="transmembrane region" description="Helical" evidence="1">
    <location>
        <begin position="212"/>
        <end position="232"/>
    </location>
</feature>
<proteinExistence type="predicted"/>
<dbReference type="EMBL" id="FN653097">
    <property type="protein sequence ID" value="CBY19886.1"/>
    <property type="molecule type" value="Genomic_DNA"/>
</dbReference>
<dbReference type="Gene3D" id="1.10.287.110">
    <property type="entry name" value="DnaJ domain"/>
    <property type="match status" value="1"/>
</dbReference>
<dbReference type="EMBL" id="FN655563">
    <property type="protein sequence ID" value="CBY39527.1"/>
    <property type="molecule type" value="Genomic_DNA"/>
</dbReference>
<keyword evidence="1" id="KW-0812">Transmembrane</keyword>
<keyword evidence="1" id="KW-1133">Transmembrane helix</keyword>
<feature type="transmembrane region" description="Helical" evidence="1">
    <location>
        <begin position="163"/>
        <end position="183"/>
    </location>
</feature>
<dbReference type="PROSITE" id="PS50076">
    <property type="entry name" value="DNAJ_2"/>
    <property type="match status" value="1"/>
</dbReference>
<accession>E4XPW8</accession>
<evidence type="ECO:0000313" key="4">
    <source>
        <dbReference type="EMBL" id="CBY39527.1"/>
    </source>
</evidence>
<keyword evidence="1" id="KW-0472">Membrane</keyword>
<dbReference type="InterPro" id="IPR036869">
    <property type="entry name" value="J_dom_sf"/>
</dbReference>
<dbReference type="AlphaFoldDB" id="E4XPW8"/>
<reference evidence="3" key="1">
    <citation type="journal article" date="2010" name="Science">
        <title>Plasticity of animal genome architecture unmasked by rapid evolution of a pelagic tunicate.</title>
        <authorList>
            <person name="Denoeud F."/>
            <person name="Henriet S."/>
            <person name="Mungpakdee S."/>
            <person name="Aury J.M."/>
            <person name="Da Silva C."/>
            <person name="Brinkmann H."/>
            <person name="Mikhaleva J."/>
            <person name="Olsen L.C."/>
            <person name="Jubin C."/>
            <person name="Canestro C."/>
            <person name="Bouquet J.M."/>
            <person name="Danks G."/>
            <person name="Poulain J."/>
            <person name="Campsteijn C."/>
            <person name="Adamski M."/>
            <person name="Cross I."/>
            <person name="Yadetie F."/>
            <person name="Muffato M."/>
            <person name="Louis A."/>
            <person name="Butcher S."/>
            <person name="Tsagkogeorga G."/>
            <person name="Konrad A."/>
            <person name="Singh S."/>
            <person name="Jensen M.F."/>
            <person name="Cong E.H."/>
            <person name="Eikeseth-Otteraa H."/>
            <person name="Noel B."/>
            <person name="Anthouard V."/>
            <person name="Porcel B.M."/>
            <person name="Kachouri-Lafond R."/>
            <person name="Nishino A."/>
            <person name="Ugolini M."/>
            <person name="Chourrout P."/>
            <person name="Nishida H."/>
            <person name="Aasland R."/>
            <person name="Huzurbazar S."/>
            <person name="Westhof E."/>
            <person name="Delsuc F."/>
            <person name="Lehrach H."/>
            <person name="Reinhardt R."/>
            <person name="Weissenbach J."/>
            <person name="Roy S.W."/>
            <person name="Artiguenave F."/>
            <person name="Postlethwait J.H."/>
            <person name="Manak J.R."/>
            <person name="Thompson E.M."/>
            <person name="Jaillon O."/>
            <person name="Du Pasquier L."/>
            <person name="Boudinot P."/>
            <person name="Liberles D.A."/>
            <person name="Volff J.N."/>
            <person name="Philippe H."/>
            <person name="Lenhard B."/>
            <person name="Roest Crollius H."/>
            <person name="Wincker P."/>
            <person name="Chourrout D."/>
        </authorList>
    </citation>
    <scope>NUCLEOTIDE SEQUENCE [LARGE SCALE GENOMIC DNA]</scope>
</reference>
<evidence type="ECO:0000259" key="2">
    <source>
        <dbReference type="PROSITE" id="PS50076"/>
    </source>
</evidence>
<dbReference type="SUPFAM" id="SSF46565">
    <property type="entry name" value="Chaperone J-domain"/>
    <property type="match status" value="1"/>
</dbReference>
<evidence type="ECO:0000256" key="1">
    <source>
        <dbReference type="SAM" id="Phobius"/>
    </source>
</evidence>
<keyword evidence="5" id="KW-1185">Reference proteome</keyword>
<organism evidence="3">
    <name type="scientific">Oikopleura dioica</name>
    <name type="common">Tunicate</name>
    <dbReference type="NCBI Taxonomy" id="34765"/>
    <lineage>
        <taxon>Eukaryota</taxon>
        <taxon>Metazoa</taxon>
        <taxon>Chordata</taxon>
        <taxon>Tunicata</taxon>
        <taxon>Appendicularia</taxon>
        <taxon>Copelata</taxon>
        <taxon>Oikopleuridae</taxon>
        <taxon>Oikopleura</taxon>
    </lineage>
</organism>
<evidence type="ECO:0000313" key="5">
    <source>
        <dbReference type="Proteomes" id="UP000001307"/>
    </source>
</evidence>
<dbReference type="Pfam" id="PF00226">
    <property type="entry name" value="DnaJ"/>
    <property type="match status" value="1"/>
</dbReference>
<sequence length="333" mass="38945">MNRVLANRKLVPFSLPRISSRSLLHNPEVDEEGNRLKQKLKQEENLYKILEVPRFATAEEVKRQYRHLVKIHHPDRGGDEELFLKINEAYKVLNDPEQRKDYNMKKRDKEEKRIYVDSKSKEELRHMKLSEMMEKTELSYRHRSFDGFNLILGLGMPKPVAPLFSKMVPIVFLADIGLIYAYMSGNFDLIIDDFTTYLHASPSGAEGHTLRYSFFTLVNTFAILATAFWSGCHHYFVKMIQHLNYPTFMCYSISYNEDTDEMVLILADSDKWKMWSPRRLFVTVKEASKIDFEPGIDNVDFGIGGRIKVFYSIRNPKKIFLAVFLLPLLICSH</sequence>
<gene>
    <name evidence="3" type="ORF">GSOID_T00017249001</name>
    <name evidence="4" type="ORF">GSOID_T00020098001</name>
</gene>
<protein>
    <recommendedName>
        <fullName evidence="2">J domain-containing protein</fullName>
    </recommendedName>
</protein>
<dbReference type="PRINTS" id="PR00625">
    <property type="entry name" value="JDOMAIN"/>
</dbReference>
<dbReference type="Proteomes" id="UP000011014">
    <property type="component" value="Unassembled WGS sequence"/>
</dbReference>
<name>E4XPW8_OIKDI</name>
<evidence type="ECO:0000313" key="3">
    <source>
        <dbReference type="EMBL" id="CBY19886.1"/>
    </source>
</evidence>
<dbReference type="InParanoid" id="E4XPW8"/>
<dbReference type="InterPro" id="IPR050817">
    <property type="entry name" value="DjlA_DnaK_co-chaperone"/>
</dbReference>
<dbReference type="InterPro" id="IPR001623">
    <property type="entry name" value="DnaJ_domain"/>
</dbReference>
<dbReference type="OrthoDB" id="552049at2759"/>
<feature type="domain" description="J" evidence="2">
    <location>
        <begin position="45"/>
        <end position="106"/>
    </location>
</feature>
<dbReference type="PANTHER" id="PTHR24074">
    <property type="entry name" value="CO-CHAPERONE PROTEIN DJLA"/>
    <property type="match status" value="1"/>
</dbReference>
<dbReference type="CDD" id="cd06257">
    <property type="entry name" value="DnaJ"/>
    <property type="match status" value="1"/>
</dbReference>
<dbReference type="SMART" id="SM00271">
    <property type="entry name" value="DnaJ"/>
    <property type="match status" value="1"/>
</dbReference>
<dbReference type="Proteomes" id="UP000001307">
    <property type="component" value="Unassembled WGS sequence"/>
</dbReference>